<dbReference type="SUPFAM" id="SSF50044">
    <property type="entry name" value="SH3-domain"/>
    <property type="match status" value="1"/>
</dbReference>
<evidence type="ECO:0008006" key="8">
    <source>
        <dbReference type="Google" id="ProtNLM"/>
    </source>
</evidence>
<feature type="region of interest" description="Disordered" evidence="3">
    <location>
        <begin position="304"/>
        <end position="350"/>
    </location>
</feature>
<dbReference type="PANTHER" id="PTHR12845:SF5">
    <property type="entry name" value="EPHEXIN, ISOFORM D"/>
    <property type="match status" value="1"/>
</dbReference>
<evidence type="ECO:0000256" key="2">
    <source>
        <dbReference type="PROSITE-ProRule" id="PRU00192"/>
    </source>
</evidence>
<dbReference type="Gene3D" id="2.30.30.40">
    <property type="entry name" value="SH3 Domains"/>
    <property type="match status" value="1"/>
</dbReference>
<dbReference type="Gene3D" id="1.20.900.10">
    <property type="entry name" value="Dbl homology (DH) domain"/>
    <property type="match status" value="1"/>
</dbReference>
<feature type="region of interest" description="Disordered" evidence="3">
    <location>
        <begin position="1"/>
        <end position="42"/>
    </location>
</feature>
<dbReference type="CDD" id="cd01221">
    <property type="entry name" value="PH_ephexin"/>
    <property type="match status" value="1"/>
</dbReference>
<dbReference type="AlphaFoldDB" id="A0ABD2MPK3"/>
<dbReference type="Proteomes" id="UP001516400">
    <property type="component" value="Unassembled WGS sequence"/>
</dbReference>
<protein>
    <recommendedName>
        <fullName evidence="8">Rho guanine nucleotide exchange factor 26</fullName>
    </recommendedName>
</protein>
<feature type="compositionally biased region" description="Basic and acidic residues" evidence="3">
    <location>
        <begin position="147"/>
        <end position="156"/>
    </location>
</feature>
<dbReference type="InterPro" id="IPR011993">
    <property type="entry name" value="PH-like_dom_sf"/>
</dbReference>
<feature type="compositionally biased region" description="Basic residues" evidence="3">
    <location>
        <begin position="1"/>
        <end position="10"/>
    </location>
</feature>
<proteinExistence type="predicted"/>
<dbReference type="InterPro" id="IPR000219">
    <property type="entry name" value="DH_dom"/>
</dbReference>
<dbReference type="PROSITE" id="PS50010">
    <property type="entry name" value="DH_2"/>
    <property type="match status" value="1"/>
</dbReference>
<name>A0ABD2MPK3_9CUCU</name>
<sequence length="993" mass="113449">MTTRNNHRRAVSLISNGNHSDVPPVPPIRSTTTGRKPRRNVGDRVTVCSPTSVFFEFPDENSKIVPDIENTNEQTCDKDVSLRCEEIRRTKDLPKLVSRIFEESLESQEVNFYIGADESDSDHHYETLRTSDDEFHDSYDSFASDSESEHSFENLENHGNNGDLPLPAAPNSNDVLTRLAASASKHMRKFTKNLSMTRNDISKSLTRITRRKSKNDVSEIIEDNGCDNISNGTPVTTPTSEVNAFPKSEVEENNEKNKNLSRKGFLNKIRRSIIMSPEQANDITSHLNNKGKSTFYLTSTINIDDADDSGARKTEDDSGISLSPVDRERNSRNKLVRPQNPPPPAPIMGLNEDLKKSFKEKRSTSWYAEVNLCKGSEIKNKNKEKRPSTCWYDEIGLYQKSTSTPSTSSAENSGTNTNVTIRSLSTANSNREKEDSETYYNIGSENNYYNASVQSFNSNGTKADLSLTSLPGEDIQMRLQNEPLYQFYDAAVLESVCHEGMSDLDWDNYEDVEHRPPSRPSAMELIIPKRNSLAFTKTLWCEIPEVLHSSVLSTLSLHQKKLQEAKFEMVTSEASYLNSLNVLNDHFIENLRSSLTDTEFDLLFGKIEAVRQSSNKLLLDLEKCWQDNILLHGVCDIIQKHAEEEFAVYIPYCENHMLLDQMMKKLRDRPSFFDTLKQLEASPVCQSLSLYSFLMLPMQRITRWPLLLDAVLKRLEQYDPEYGTCQYVLATINKIVNQCNEAARFKERELEMLSIESKMEFSKGIPPFMLTIPNRWLVRSGSVTHMQPKTEEIKLTFGKKISKITLHLFLFNDLLIVAKPKSDNTFTVIHYCSRNFTELSTSDQLLSIPGKDMTGKYLFFLTILENQNKKMVEFLLSCNSESDKQRWIEALTPPKSEDPDEVLYECWDCPQVTVIHNYTAVQPDELSLSKGDVINVSRKMADGWYQGERIRDGQSGWFPANYTSEIANPHVRARNLKQRYRLLTFSENYLKNK</sequence>
<dbReference type="EMBL" id="JABFTP020000021">
    <property type="protein sequence ID" value="KAL3268344.1"/>
    <property type="molecule type" value="Genomic_DNA"/>
</dbReference>
<evidence type="ECO:0000313" key="6">
    <source>
        <dbReference type="EMBL" id="KAL3268344.1"/>
    </source>
</evidence>
<dbReference type="InterPro" id="IPR047270">
    <property type="entry name" value="PH_ephexin"/>
</dbReference>
<evidence type="ECO:0000256" key="3">
    <source>
        <dbReference type="SAM" id="MobiDB-lite"/>
    </source>
</evidence>
<dbReference type="PANTHER" id="PTHR12845">
    <property type="entry name" value="GUANINE NUCLEOTIDE EXCHANGE FACTOR"/>
    <property type="match status" value="1"/>
</dbReference>
<dbReference type="InterPro" id="IPR035899">
    <property type="entry name" value="DBL_dom_sf"/>
</dbReference>
<feature type="domain" description="SH3" evidence="4">
    <location>
        <begin position="907"/>
        <end position="968"/>
    </location>
</feature>
<dbReference type="PROSITE" id="PS50002">
    <property type="entry name" value="SH3"/>
    <property type="match status" value="1"/>
</dbReference>
<feature type="region of interest" description="Disordered" evidence="3">
    <location>
        <begin position="136"/>
        <end position="167"/>
    </location>
</feature>
<dbReference type="SMART" id="SM00326">
    <property type="entry name" value="SH3"/>
    <property type="match status" value="1"/>
</dbReference>
<organism evidence="6 7">
    <name type="scientific">Cryptolaemus montrouzieri</name>
    <dbReference type="NCBI Taxonomy" id="559131"/>
    <lineage>
        <taxon>Eukaryota</taxon>
        <taxon>Metazoa</taxon>
        <taxon>Ecdysozoa</taxon>
        <taxon>Arthropoda</taxon>
        <taxon>Hexapoda</taxon>
        <taxon>Insecta</taxon>
        <taxon>Pterygota</taxon>
        <taxon>Neoptera</taxon>
        <taxon>Endopterygota</taxon>
        <taxon>Coleoptera</taxon>
        <taxon>Polyphaga</taxon>
        <taxon>Cucujiformia</taxon>
        <taxon>Coccinelloidea</taxon>
        <taxon>Coccinellidae</taxon>
        <taxon>Scymninae</taxon>
        <taxon>Scymnini</taxon>
        <taxon>Cryptolaemus</taxon>
    </lineage>
</organism>
<evidence type="ECO:0000259" key="4">
    <source>
        <dbReference type="PROSITE" id="PS50002"/>
    </source>
</evidence>
<dbReference type="CDD" id="cd11793">
    <property type="entry name" value="SH3_ephexin1_like"/>
    <property type="match status" value="1"/>
</dbReference>
<evidence type="ECO:0000313" key="7">
    <source>
        <dbReference type="Proteomes" id="UP001516400"/>
    </source>
</evidence>
<feature type="domain" description="DH" evidence="5">
    <location>
        <begin position="561"/>
        <end position="742"/>
    </location>
</feature>
<comment type="caution">
    <text evidence="6">The sequence shown here is derived from an EMBL/GenBank/DDBJ whole genome shotgun (WGS) entry which is preliminary data.</text>
</comment>
<dbReference type="InterPro" id="IPR036028">
    <property type="entry name" value="SH3-like_dom_sf"/>
</dbReference>
<dbReference type="SMART" id="SM00325">
    <property type="entry name" value="RhoGEF"/>
    <property type="match status" value="1"/>
</dbReference>
<gene>
    <name evidence="6" type="ORF">HHI36_007460</name>
</gene>
<dbReference type="Pfam" id="PF00018">
    <property type="entry name" value="SH3_1"/>
    <property type="match status" value="1"/>
</dbReference>
<dbReference type="CDD" id="cd00160">
    <property type="entry name" value="RhoGEF"/>
    <property type="match status" value="1"/>
</dbReference>
<dbReference type="SUPFAM" id="SSF50729">
    <property type="entry name" value="PH domain-like"/>
    <property type="match status" value="1"/>
</dbReference>
<evidence type="ECO:0000259" key="5">
    <source>
        <dbReference type="PROSITE" id="PS50010"/>
    </source>
</evidence>
<dbReference type="InterPro" id="IPR047271">
    <property type="entry name" value="Ephexin-like"/>
</dbReference>
<reference evidence="6 7" key="1">
    <citation type="journal article" date="2021" name="BMC Biol.">
        <title>Horizontally acquired antibacterial genes associated with adaptive radiation of ladybird beetles.</title>
        <authorList>
            <person name="Li H.S."/>
            <person name="Tang X.F."/>
            <person name="Huang Y.H."/>
            <person name="Xu Z.Y."/>
            <person name="Chen M.L."/>
            <person name="Du X.Y."/>
            <person name="Qiu B.Y."/>
            <person name="Chen P.T."/>
            <person name="Zhang W."/>
            <person name="Slipinski A."/>
            <person name="Escalona H.E."/>
            <person name="Waterhouse R.M."/>
            <person name="Zwick A."/>
            <person name="Pang H."/>
        </authorList>
    </citation>
    <scope>NUCLEOTIDE SEQUENCE [LARGE SCALE GENOMIC DNA]</scope>
    <source>
        <strain evidence="6">SYSU2018</strain>
    </source>
</reference>
<keyword evidence="1 2" id="KW-0728">SH3 domain</keyword>
<dbReference type="InterPro" id="IPR001452">
    <property type="entry name" value="SH3_domain"/>
</dbReference>
<accession>A0ABD2MPK3</accession>
<dbReference type="Pfam" id="PF00621">
    <property type="entry name" value="RhoGEF"/>
    <property type="match status" value="1"/>
</dbReference>
<keyword evidence="7" id="KW-1185">Reference proteome</keyword>
<dbReference type="SUPFAM" id="SSF48065">
    <property type="entry name" value="DBL homology domain (DH-domain)"/>
    <property type="match status" value="1"/>
</dbReference>
<dbReference type="Gene3D" id="2.30.29.30">
    <property type="entry name" value="Pleckstrin-homology domain (PH domain)/Phosphotyrosine-binding domain (PTB)"/>
    <property type="match status" value="1"/>
</dbReference>
<evidence type="ECO:0000256" key="1">
    <source>
        <dbReference type="ARBA" id="ARBA00022443"/>
    </source>
</evidence>